<reference evidence="5 6" key="1">
    <citation type="submission" date="2019-03" db="EMBL/GenBank/DDBJ databases">
        <title>Seongchinamella monodicae gen. nov., sp. nov., a novel member of the Gammaproteobacteria isolated from a tidal mudflat of beach.</title>
        <authorList>
            <person name="Yang H.G."/>
            <person name="Kang J.W."/>
            <person name="Lee S.D."/>
        </authorList>
    </citation>
    <scope>NUCLEOTIDE SEQUENCE [LARGE SCALE GENOMIC DNA]</scope>
    <source>
        <strain evidence="5 6">GH4-78</strain>
    </source>
</reference>
<dbReference type="PROSITE" id="PS01124">
    <property type="entry name" value="HTH_ARAC_FAMILY_2"/>
    <property type="match status" value="1"/>
</dbReference>
<dbReference type="InterPro" id="IPR009057">
    <property type="entry name" value="Homeodomain-like_sf"/>
</dbReference>
<dbReference type="EMBL" id="SMSE01000001">
    <property type="protein sequence ID" value="TDG15477.1"/>
    <property type="molecule type" value="Genomic_DNA"/>
</dbReference>
<protein>
    <submittedName>
        <fullName evidence="5">AraC family transcriptional regulator</fullName>
    </submittedName>
</protein>
<dbReference type="Pfam" id="PF12833">
    <property type="entry name" value="HTH_18"/>
    <property type="match status" value="1"/>
</dbReference>
<dbReference type="Gene3D" id="1.10.10.60">
    <property type="entry name" value="Homeodomain-like"/>
    <property type="match status" value="1"/>
</dbReference>
<organism evidence="5 6">
    <name type="scientific">Seongchinamella unica</name>
    <dbReference type="NCBI Taxonomy" id="2547392"/>
    <lineage>
        <taxon>Bacteria</taxon>
        <taxon>Pseudomonadati</taxon>
        <taxon>Pseudomonadota</taxon>
        <taxon>Gammaproteobacteria</taxon>
        <taxon>Cellvibrionales</taxon>
        <taxon>Halieaceae</taxon>
        <taxon>Seongchinamella</taxon>
    </lineage>
</organism>
<dbReference type="GO" id="GO:0003700">
    <property type="term" value="F:DNA-binding transcription factor activity"/>
    <property type="evidence" value="ECO:0007669"/>
    <property type="project" value="InterPro"/>
</dbReference>
<gene>
    <name evidence="5" type="ORF">E2F43_04400</name>
</gene>
<evidence type="ECO:0000313" key="6">
    <source>
        <dbReference type="Proteomes" id="UP000295554"/>
    </source>
</evidence>
<evidence type="ECO:0000256" key="3">
    <source>
        <dbReference type="ARBA" id="ARBA00023163"/>
    </source>
</evidence>
<evidence type="ECO:0000259" key="4">
    <source>
        <dbReference type="PROSITE" id="PS01124"/>
    </source>
</evidence>
<dbReference type="GO" id="GO:0005829">
    <property type="term" value="C:cytosol"/>
    <property type="evidence" value="ECO:0007669"/>
    <property type="project" value="TreeGrafter"/>
</dbReference>
<dbReference type="GO" id="GO:0000976">
    <property type="term" value="F:transcription cis-regulatory region binding"/>
    <property type="evidence" value="ECO:0007669"/>
    <property type="project" value="TreeGrafter"/>
</dbReference>
<dbReference type="InterPro" id="IPR018060">
    <property type="entry name" value="HTH_AraC"/>
</dbReference>
<dbReference type="InterPro" id="IPR032687">
    <property type="entry name" value="AraC-type_N"/>
</dbReference>
<evidence type="ECO:0000256" key="1">
    <source>
        <dbReference type="ARBA" id="ARBA00023015"/>
    </source>
</evidence>
<keyword evidence="3" id="KW-0804">Transcription</keyword>
<evidence type="ECO:0000256" key="2">
    <source>
        <dbReference type="ARBA" id="ARBA00023125"/>
    </source>
</evidence>
<dbReference type="Pfam" id="PF12625">
    <property type="entry name" value="Arabinose_bd"/>
    <property type="match status" value="1"/>
</dbReference>
<keyword evidence="2" id="KW-0238">DNA-binding</keyword>
<accession>A0A4R5LVS9</accession>
<dbReference type="PANTHER" id="PTHR47894">
    <property type="entry name" value="HTH-TYPE TRANSCRIPTIONAL REGULATOR GADX"/>
    <property type="match status" value="1"/>
</dbReference>
<sequence length="365" mass="40775">MKFGQNLLACGRSHGACGPGRKQYGMARKVDTTHHIRAIPPALDAMKTMGFAPQDCLQGTDLRLSDLGRPGADIDFTLEQEFQFHRNLLALSDNPMLGLLLGKSYLLESYGLLGYAFMSAPTLRHALIVLRNYGPLTFTLFQVNFLSEGNKGTLRLSPDIPVPDDLLQYYVDRDLTAAVNGGRGALRVPLEPRHIQVMHGTQRLRNTYERHFGCSISFSAECSELQLDASLLDVPMPLGDSETSATCQQQCRLLLARMRAGSTFVDKVRGLILARPGYFPDIDYVAERLNMTSRTLRRRLSAEDSSYQDILAEVRYELAREYLATSTLPMEEISTLLGYSAPGNFSNAFKRWHGCSPRAFRQVSR</sequence>
<keyword evidence="1" id="KW-0805">Transcription regulation</keyword>
<dbReference type="SUPFAM" id="SSF46689">
    <property type="entry name" value="Homeodomain-like"/>
    <property type="match status" value="1"/>
</dbReference>
<keyword evidence="6" id="KW-1185">Reference proteome</keyword>
<dbReference type="PANTHER" id="PTHR47894:SF1">
    <property type="entry name" value="HTH-TYPE TRANSCRIPTIONAL REGULATOR VQSM"/>
    <property type="match status" value="1"/>
</dbReference>
<dbReference type="OrthoDB" id="6506763at2"/>
<proteinExistence type="predicted"/>
<dbReference type="AlphaFoldDB" id="A0A4R5LVS9"/>
<dbReference type="SMART" id="SM00342">
    <property type="entry name" value="HTH_ARAC"/>
    <property type="match status" value="1"/>
</dbReference>
<evidence type="ECO:0000313" key="5">
    <source>
        <dbReference type="EMBL" id="TDG15477.1"/>
    </source>
</evidence>
<dbReference type="Proteomes" id="UP000295554">
    <property type="component" value="Unassembled WGS sequence"/>
</dbReference>
<name>A0A4R5LVS9_9GAMM</name>
<feature type="domain" description="HTH araC/xylS-type" evidence="4">
    <location>
        <begin position="266"/>
        <end position="363"/>
    </location>
</feature>
<comment type="caution">
    <text evidence="5">The sequence shown here is derived from an EMBL/GenBank/DDBJ whole genome shotgun (WGS) entry which is preliminary data.</text>
</comment>